<keyword evidence="11 14" id="KW-1133">Transmembrane helix</keyword>
<evidence type="ECO:0000256" key="11">
    <source>
        <dbReference type="ARBA" id="ARBA00022989"/>
    </source>
</evidence>
<evidence type="ECO:0000256" key="14">
    <source>
        <dbReference type="SAM" id="Phobius"/>
    </source>
</evidence>
<dbReference type="InterPro" id="IPR004358">
    <property type="entry name" value="Sig_transdc_His_kin-like_C"/>
</dbReference>
<protein>
    <recommendedName>
        <fullName evidence="3">histidine kinase</fullName>
        <ecNumber evidence="3">2.7.13.3</ecNumber>
    </recommendedName>
</protein>
<comment type="subcellular location">
    <subcellularLocation>
        <location evidence="2">Cell membrane</location>
        <topology evidence="2">Multi-pass membrane protein</topology>
    </subcellularLocation>
</comment>
<dbReference type="PRINTS" id="PR00344">
    <property type="entry name" value="BCTRLSENSOR"/>
</dbReference>
<dbReference type="KEGG" id="saqt:GJV85_00380"/>
<dbReference type="InterPro" id="IPR003661">
    <property type="entry name" value="HisK_dim/P_dom"/>
</dbReference>
<dbReference type="InterPro" id="IPR003660">
    <property type="entry name" value="HAMP_dom"/>
</dbReference>
<keyword evidence="18" id="KW-1185">Reference proteome</keyword>
<proteinExistence type="predicted"/>
<evidence type="ECO:0000256" key="2">
    <source>
        <dbReference type="ARBA" id="ARBA00004651"/>
    </source>
</evidence>
<reference evidence="17" key="2">
    <citation type="submission" date="2021-04" db="EMBL/GenBank/DDBJ databases">
        <title>Isolation and characterization of a novel species of the genus Sulfurimonas.</title>
        <authorList>
            <person name="Fukui M."/>
        </authorList>
    </citation>
    <scope>NUCLEOTIDE SEQUENCE</scope>
    <source>
        <strain evidence="17">H1576</strain>
    </source>
</reference>
<evidence type="ECO:0000256" key="12">
    <source>
        <dbReference type="ARBA" id="ARBA00023012"/>
    </source>
</evidence>
<dbReference type="Pfam" id="PF00672">
    <property type="entry name" value="HAMP"/>
    <property type="match status" value="1"/>
</dbReference>
<evidence type="ECO:0000256" key="8">
    <source>
        <dbReference type="ARBA" id="ARBA00022741"/>
    </source>
</evidence>
<dbReference type="Gene3D" id="3.30.565.10">
    <property type="entry name" value="Histidine kinase-like ATPase, C-terminal domain"/>
    <property type="match status" value="1"/>
</dbReference>
<dbReference type="Pfam" id="PF00512">
    <property type="entry name" value="HisKA"/>
    <property type="match status" value="1"/>
</dbReference>
<dbReference type="PROSITE" id="PS50109">
    <property type="entry name" value="HIS_KIN"/>
    <property type="match status" value="1"/>
</dbReference>
<dbReference type="EMBL" id="CP046072">
    <property type="protein sequence ID" value="QSZ40635.1"/>
    <property type="molecule type" value="Genomic_DNA"/>
</dbReference>
<gene>
    <name evidence="17" type="ORF">GJV85_00380</name>
</gene>
<dbReference type="GO" id="GO:0005524">
    <property type="term" value="F:ATP binding"/>
    <property type="evidence" value="ECO:0007669"/>
    <property type="project" value="UniProtKB-KW"/>
</dbReference>
<keyword evidence="8" id="KW-0547">Nucleotide-binding</keyword>
<dbReference type="SMART" id="SM00388">
    <property type="entry name" value="HisKA"/>
    <property type="match status" value="1"/>
</dbReference>
<dbReference type="PANTHER" id="PTHR45528">
    <property type="entry name" value="SENSOR HISTIDINE KINASE CPXA"/>
    <property type="match status" value="1"/>
</dbReference>
<keyword evidence="7 14" id="KW-0812">Transmembrane</keyword>
<reference evidence="17" key="1">
    <citation type="submission" date="2019-11" db="EMBL/GenBank/DDBJ databases">
        <authorList>
            <person name="Kojima H."/>
        </authorList>
    </citation>
    <scope>NUCLEOTIDE SEQUENCE</scope>
    <source>
        <strain evidence="17">H1576</strain>
    </source>
</reference>
<evidence type="ECO:0000313" key="17">
    <source>
        <dbReference type="EMBL" id="QSZ40635.1"/>
    </source>
</evidence>
<dbReference type="CDD" id="cd06225">
    <property type="entry name" value="HAMP"/>
    <property type="match status" value="1"/>
</dbReference>
<keyword evidence="13 14" id="KW-0472">Membrane</keyword>
<evidence type="ECO:0000313" key="18">
    <source>
        <dbReference type="Proteomes" id="UP000671852"/>
    </source>
</evidence>
<dbReference type="GO" id="GO:0000155">
    <property type="term" value="F:phosphorelay sensor kinase activity"/>
    <property type="evidence" value="ECO:0007669"/>
    <property type="project" value="InterPro"/>
</dbReference>
<evidence type="ECO:0000259" key="16">
    <source>
        <dbReference type="PROSITE" id="PS50885"/>
    </source>
</evidence>
<dbReference type="RefSeq" id="WP_242689802.1">
    <property type="nucleotide sequence ID" value="NZ_CP046072.1"/>
</dbReference>
<dbReference type="SMART" id="SM00387">
    <property type="entry name" value="HATPase_c"/>
    <property type="match status" value="1"/>
</dbReference>
<keyword evidence="4" id="KW-1003">Cell membrane</keyword>
<keyword evidence="9" id="KW-0418">Kinase</keyword>
<feature type="domain" description="HAMP" evidence="16">
    <location>
        <begin position="187"/>
        <end position="239"/>
    </location>
</feature>
<feature type="transmembrane region" description="Helical" evidence="14">
    <location>
        <begin position="164"/>
        <end position="187"/>
    </location>
</feature>
<accession>A0A975AY59</accession>
<evidence type="ECO:0000256" key="13">
    <source>
        <dbReference type="ARBA" id="ARBA00023136"/>
    </source>
</evidence>
<dbReference type="Gene3D" id="6.10.340.10">
    <property type="match status" value="1"/>
</dbReference>
<organism evidence="17 18">
    <name type="scientific">Sulfurimonas aquatica</name>
    <dbReference type="NCBI Taxonomy" id="2672570"/>
    <lineage>
        <taxon>Bacteria</taxon>
        <taxon>Pseudomonadati</taxon>
        <taxon>Campylobacterota</taxon>
        <taxon>Epsilonproteobacteria</taxon>
        <taxon>Campylobacterales</taxon>
        <taxon>Sulfurimonadaceae</taxon>
        <taxon>Sulfurimonas</taxon>
    </lineage>
</organism>
<dbReference type="AlphaFoldDB" id="A0A975AY59"/>
<dbReference type="SUPFAM" id="SSF158472">
    <property type="entry name" value="HAMP domain-like"/>
    <property type="match status" value="1"/>
</dbReference>
<dbReference type="CDD" id="cd00082">
    <property type="entry name" value="HisKA"/>
    <property type="match status" value="1"/>
</dbReference>
<feature type="domain" description="Histidine kinase" evidence="15">
    <location>
        <begin position="263"/>
        <end position="479"/>
    </location>
</feature>
<keyword evidence="6" id="KW-0808">Transferase</keyword>
<dbReference type="Proteomes" id="UP000671852">
    <property type="component" value="Chromosome"/>
</dbReference>
<sequence length="481" mass="55420">MQTTLLKKLLLFILPLSILPLILMMLFYYMYLHQVLQNEEIKSQKENMTHIATDIKNFLNEPLEFKEHFRHEYINLSKVSIVDKRAKVLVRNFELKESDKIYFSKRLEPLFEKMLKTNEEKIEHDEANKVLIKPIFIDGKITYFIVSNYKHNLDEKFMPINQTFIYISFIIIFTVFIIAIFIIIFSLKILEPLELLMEGIEKISKGDLSHTIKSSSNDEFGVLVNAFNDMRVKSEQMSKDMHKQEVLLVQQSRLAQMGELISMIAHQWRQPLSSITAIVSTLRMDILMGEYKKDFFEERLNSVEVLAQHLSGTIDDFRTFFKADKEVKQTTIQEIVEGSFNIIAPALVANGILIDKPSDDAPIVVNTLENEMKQVLLNILKNAEDALLEKEDANPQIWISYFKEKEFALIMVEDNAGGIPESVIANIFDPYFSTKKAKDGTGLGLYMSKTIVEEHCHGELSVSNSDKGAQFIIKLPIESKS</sequence>
<evidence type="ECO:0000256" key="5">
    <source>
        <dbReference type="ARBA" id="ARBA00022553"/>
    </source>
</evidence>
<dbReference type="PROSITE" id="PS50885">
    <property type="entry name" value="HAMP"/>
    <property type="match status" value="1"/>
</dbReference>
<keyword evidence="12" id="KW-0902">Two-component regulatory system</keyword>
<evidence type="ECO:0000259" key="15">
    <source>
        <dbReference type="PROSITE" id="PS50109"/>
    </source>
</evidence>
<dbReference type="SUPFAM" id="SSF47384">
    <property type="entry name" value="Homodimeric domain of signal transducing histidine kinase"/>
    <property type="match status" value="1"/>
</dbReference>
<evidence type="ECO:0000256" key="7">
    <source>
        <dbReference type="ARBA" id="ARBA00022692"/>
    </source>
</evidence>
<dbReference type="InterPro" id="IPR036097">
    <property type="entry name" value="HisK_dim/P_sf"/>
</dbReference>
<dbReference type="InterPro" id="IPR005467">
    <property type="entry name" value="His_kinase_dom"/>
</dbReference>
<evidence type="ECO:0000256" key="10">
    <source>
        <dbReference type="ARBA" id="ARBA00022840"/>
    </source>
</evidence>
<dbReference type="InterPro" id="IPR003594">
    <property type="entry name" value="HATPase_dom"/>
</dbReference>
<name>A0A975AY59_9BACT</name>
<evidence type="ECO:0000256" key="3">
    <source>
        <dbReference type="ARBA" id="ARBA00012438"/>
    </source>
</evidence>
<evidence type="ECO:0000256" key="9">
    <source>
        <dbReference type="ARBA" id="ARBA00022777"/>
    </source>
</evidence>
<dbReference type="SUPFAM" id="SSF55874">
    <property type="entry name" value="ATPase domain of HSP90 chaperone/DNA topoisomerase II/histidine kinase"/>
    <property type="match status" value="1"/>
</dbReference>
<dbReference type="InterPro" id="IPR036890">
    <property type="entry name" value="HATPase_C_sf"/>
</dbReference>
<feature type="transmembrane region" description="Helical" evidence="14">
    <location>
        <begin position="9"/>
        <end position="31"/>
    </location>
</feature>
<evidence type="ECO:0000256" key="6">
    <source>
        <dbReference type="ARBA" id="ARBA00022679"/>
    </source>
</evidence>
<evidence type="ECO:0000256" key="4">
    <source>
        <dbReference type="ARBA" id="ARBA00022475"/>
    </source>
</evidence>
<dbReference type="GO" id="GO:0005886">
    <property type="term" value="C:plasma membrane"/>
    <property type="evidence" value="ECO:0007669"/>
    <property type="project" value="UniProtKB-SubCell"/>
</dbReference>
<dbReference type="Pfam" id="PF02518">
    <property type="entry name" value="HATPase_c"/>
    <property type="match status" value="1"/>
</dbReference>
<comment type="catalytic activity">
    <reaction evidence="1">
        <text>ATP + protein L-histidine = ADP + protein N-phospho-L-histidine.</text>
        <dbReference type="EC" id="2.7.13.3"/>
    </reaction>
</comment>
<keyword evidence="10" id="KW-0067">ATP-binding</keyword>
<keyword evidence="5" id="KW-0597">Phosphoprotein</keyword>
<dbReference type="SMART" id="SM00304">
    <property type="entry name" value="HAMP"/>
    <property type="match status" value="1"/>
</dbReference>
<dbReference type="EC" id="2.7.13.3" evidence="3"/>
<dbReference type="InterPro" id="IPR050398">
    <property type="entry name" value="HssS/ArlS-like"/>
</dbReference>
<dbReference type="PANTHER" id="PTHR45528:SF1">
    <property type="entry name" value="SENSOR HISTIDINE KINASE CPXA"/>
    <property type="match status" value="1"/>
</dbReference>
<evidence type="ECO:0000256" key="1">
    <source>
        <dbReference type="ARBA" id="ARBA00000085"/>
    </source>
</evidence>
<dbReference type="Gene3D" id="1.10.287.130">
    <property type="match status" value="1"/>
</dbReference>